<feature type="repeat" description="RCC1" evidence="3">
    <location>
        <begin position="324"/>
        <end position="381"/>
    </location>
</feature>
<protein>
    <recommendedName>
        <fullName evidence="5">RCC1-like domain-containing protein</fullName>
    </recommendedName>
</protein>
<feature type="repeat" description="RCC1" evidence="3">
    <location>
        <begin position="382"/>
        <end position="444"/>
    </location>
</feature>
<dbReference type="PANTHER" id="PTHR45982:SF1">
    <property type="entry name" value="REGULATOR OF CHROMOSOME CONDENSATION"/>
    <property type="match status" value="1"/>
</dbReference>
<dbReference type="GO" id="GO:0005737">
    <property type="term" value="C:cytoplasm"/>
    <property type="evidence" value="ECO:0007669"/>
    <property type="project" value="TreeGrafter"/>
</dbReference>
<evidence type="ECO:0000256" key="1">
    <source>
        <dbReference type="ARBA" id="ARBA00022658"/>
    </source>
</evidence>
<dbReference type="Pfam" id="PF25390">
    <property type="entry name" value="WD40_RLD"/>
    <property type="match status" value="1"/>
</dbReference>
<evidence type="ECO:0000313" key="6">
    <source>
        <dbReference type="EMBL" id="KAJ3475326.1"/>
    </source>
</evidence>
<evidence type="ECO:0000313" key="7">
    <source>
        <dbReference type="Proteomes" id="UP001212997"/>
    </source>
</evidence>
<feature type="repeat" description="RCC1" evidence="3">
    <location>
        <begin position="510"/>
        <end position="563"/>
    </location>
</feature>
<dbReference type="InterPro" id="IPR009091">
    <property type="entry name" value="RCC1/BLIP-II"/>
</dbReference>
<feature type="compositionally biased region" description="Basic and acidic residues" evidence="4">
    <location>
        <begin position="10"/>
        <end position="28"/>
    </location>
</feature>
<dbReference type="SUPFAM" id="SSF50985">
    <property type="entry name" value="RCC1/BLIP-II"/>
    <property type="match status" value="1"/>
</dbReference>
<organism evidence="6 7">
    <name type="scientific">Meripilus lineatus</name>
    <dbReference type="NCBI Taxonomy" id="2056292"/>
    <lineage>
        <taxon>Eukaryota</taxon>
        <taxon>Fungi</taxon>
        <taxon>Dikarya</taxon>
        <taxon>Basidiomycota</taxon>
        <taxon>Agaricomycotina</taxon>
        <taxon>Agaricomycetes</taxon>
        <taxon>Polyporales</taxon>
        <taxon>Meripilaceae</taxon>
        <taxon>Meripilus</taxon>
    </lineage>
</organism>
<keyword evidence="1" id="KW-0344">Guanine-nucleotide releasing factor</keyword>
<name>A0AAD5YCX1_9APHY</name>
<evidence type="ECO:0000256" key="4">
    <source>
        <dbReference type="SAM" id="MobiDB-lite"/>
    </source>
</evidence>
<feature type="repeat" description="RCC1" evidence="3">
    <location>
        <begin position="269"/>
        <end position="323"/>
    </location>
</feature>
<comment type="caution">
    <text evidence="6">The sequence shown here is derived from an EMBL/GenBank/DDBJ whole genome shotgun (WGS) entry which is preliminary data.</text>
</comment>
<feature type="repeat" description="RCC1" evidence="3">
    <location>
        <begin position="131"/>
        <end position="195"/>
    </location>
</feature>
<dbReference type="PROSITE" id="PS50012">
    <property type="entry name" value="RCC1_3"/>
    <property type="match status" value="6"/>
</dbReference>
<dbReference type="PROSITE" id="PS00626">
    <property type="entry name" value="RCC1_2"/>
    <property type="match status" value="2"/>
</dbReference>
<dbReference type="Gene3D" id="2.130.10.30">
    <property type="entry name" value="Regulator of chromosome condensation 1/beta-lactamase-inhibitor protein II"/>
    <property type="match status" value="1"/>
</dbReference>
<feature type="compositionally biased region" description="Low complexity" evidence="4">
    <location>
        <begin position="59"/>
        <end position="81"/>
    </location>
</feature>
<dbReference type="PRINTS" id="PR00633">
    <property type="entry name" value="RCCNDNSATION"/>
</dbReference>
<feature type="region of interest" description="Disordered" evidence="4">
    <location>
        <begin position="1"/>
        <end position="81"/>
    </location>
</feature>
<accession>A0AAD5YCX1</accession>
<dbReference type="PANTHER" id="PTHR45982">
    <property type="entry name" value="REGULATOR OF CHROMOSOME CONDENSATION"/>
    <property type="match status" value="1"/>
</dbReference>
<proteinExistence type="predicted"/>
<feature type="domain" description="RCC1-like" evidence="5">
    <location>
        <begin position="133"/>
        <end position="559"/>
    </location>
</feature>
<dbReference type="InterPro" id="IPR051553">
    <property type="entry name" value="Ran_GTPase-activating"/>
</dbReference>
<dbReference type="InterPro" id="IPR058923">
    <property type="entry name" value="RCC1-like_dom"/>
</dbReference>
<dbReference type="InterPro" id="IPR000408">
    <property type="entry name" value="Reg_chr_condens"/>
</dbReference>
<dbReference type="Proteomes" id="UP001212997">
    <property type="component" value="Unassembled WGS sequence"/>
</dbReference>
<evidence type="ECO:0000259" key="5">
    <source>
        <dbReference type="Pfam" id="PF25390"/>
    </source>
</evidence>
<dbReference type="EMBL" id="JANAWD010000876">
    <property type="protein sequence ID" value="KAJ3475326.1"/>
    <property type="molecule type" value="Genomic_DNA"/>
</dbReference>
<gene>
    <name evidence="6" type="ORF">NLI96_g11912</name>
</gene>
<dbReference type="GO" id="GO:0005085">
    <property type="term" value="F:guanyl-nucleotide exchange factor activity"/>
    <property type="evidence" value="ECO:0007669"/>
    <property type="project" value="TreeGrafter"/>
</dbReference>
<dbReference type="AlphaFoldDB" id="A0AAD5YCX1"/>
<feature type="compositionally biased region" description="Basic and acidic residues" evidence="4">
    <location>
        <begin position="42"/>
        <end position="58"/>
    </location>
</feature>
<reference evidence="6" key="1">
    <citation type="submission" date="2022-07" db="EMBL/GenBank/DDBJ databases">
        <title>Genome Sequence of Physisporinus lineatus.</title>
        <authorList>
            <person name="Buettner E."/>
        </authorList>
    </citation>
    <scope>NUCLEOTIDE SEQUENCE</scope>
    <source>
        <strain evidence="6">VT162</strain>
    </source>
</reference>
<evidence type="ECO:0000256" key="3">
    <source>
        <dbReference type="PROSITE-ProRule" id="PRU00235"/>
    </source>
</evidence>
<feature type="repeat" description="RCC1" evidence="3">
    <location>
        <begin position="445"/>
        <end position="509"/>
    </location>
</feature>
<keyword evidence="2" id="KW-0677">Repeat</keyword>
<sequence>MPATRGTTQPKEDSEVGPDTKRVKHDTPPSESQPPKRTSSRILEKETAKVKEAPKATKEAAPTKVARVPRKASQAAGSGSATTLVKDINSLKIEGSGKQDAKTKSAKVVESKPIVMFNNLPVLHPHQRPSLHLFVWGAGDAGQLAMGPDFFDQLDKPRRSAFVDDGIENDIFGEDEAGLEAIAAGGLQTLFIDEKGTIWSCGANDNAALGRPTHMIPDPKDEKQTIEVDVETSLPVSVPSPIKSLVDEGFRAVRVYAGDSISAAISDQGELRIWGTFRGNQGLVGFSIEAEREVTPTAVFDTKSEKVTSVAIGNNHLILLTTAGVVYTLGVGEEGQLGRRVVERRKIRGTLPEKIVLGNKRHRKAVAVGAGNNHSFAVDEDGVVWGWGINSKGQLGTGVSDIRVDAEVMSPKKVIGLSKAELGGNVSVVEIAGGDLHTLFLTSDGRVFACGLSEEGRLGLDDDHVAFKERSFPDFIPEPVHVPFPDSEEEDPVVHIACGTNNNLAVTRDGALYSWGRQVVGELGLGHDEDAMTPTVVVRRNGGSWAAEQIACGGQHVLALLRKRSP</sequence>
<evidence type="ECO:0000256" key="2">
    <source>
        <dbReference type="ARBA" id="ARBA00022737"/>
    </source>
</evidence>
<feature type="compositionally biased region" description="Polar residues" evidence="4">
    <location>
        <begin position="29"/>
        <end position="41"/>
    </location>
</feature>
<dbReference type="PROSITE" id="PS00625">
    <property type="entry name" value="RCC1_1"/>
    <property type="match status" value="1"/>
</dbReference>
<keyword evidence="7" id="KW-1185">Reference proteome</keyword>